<dbReference type="SMART" id="SM00220">
    <property type="entry name" value="S_TKc"/>
    <property type="match status" value="1"/>
</dbReference>
<dbReference type="PROSITE" id="PS00108">
    <property type="entry name" value="PROTEIN_KINASE_ST"/>
    <property type="match status" value="1"/>
</dbReference>
<dbReference type="EC" id="2.7.11.1" evidence="1"/>
<sequence>MTDEAREIARRRAVMKDLKTTVETEGKIGNVSANTSGASTPDAGRSSPQQGTGEVFELEKHSEISDRIDHTGFLDDTPSAADYDPDADRIREHEHHRKLRIDQEAVIPTTQSATEEDLDDMFADPEEHKDTVSSNKISNATAMGAQRLDENMLDSWADTEGYYRIMIGELLDNRYAVQSILGKGVFSAVVKATDQITGNIVAIKVIRNNDVMRKAGMKEITILEQLMAADPDDRKHIVRLKHTFDHRNHLCLVFESLSLNLREVLKKFGREIGLNLKAVRAYAQQIFLALSLMRKCNIMHADLKPDNILVSESRTLLKICDLGSASDVSENVPTPYLASRFYRAPEVILGLPYDTSMDVWAIGCTLFELYTGKILFPGRTNNQMLRLFMECRGRISQKLVKKAVFAANHFDDEYNFTSVELDKATGEEVTRVLNISKPVKDFKTRLMAGAGPEERGLLVHFIDLLERCTELDASRRLNPTDALKHPFLARTR</sequence>
<dbReference type="SUPFAM" id="SSF56112">
    <property type="entry name" value="Protein kinase-like (PK-like)"/>
    <property type="match status" value="1"/>
</dbReference>
<dbReference type="FunFam" id="1.10.510.10:FF:000078">
    <property type="entry name" value="Serine/threonine-protein kinase PRP4 homolog"/>
    <property type="match status" value="1"/>
</dbReference>
<accession>R4XEK3</accession>
<gene>
    <name evidence="12" type="ORF">TAPDE_004481</name>
</gene>
<evidence type="ECO:0000256" key="6">
    <source>
        <dbReference type="ARBA" id="ARBA00022840"/>
    </source>
</evidence>
<proteinExistence type="inferred from homology"/>
<dbReference type="InterPro" id="IPR008271">
    <property type="entry name" value="Ser/Thr_kinase_AS"/>
</dbReference>
<evidence type="ECO:0000256" key="4">
    <source>
        <dbReference type="ARBA" id="ARBA00022741"/>
    </source>
</evidence>
<feature type="domain" description="Protein kinase" evidence="11">
    <location>
        <begin position="175"/>
        <end position="488"/>
    </location>
</feature>
<dbReference type="eggNOG" id="KOG0670">
    <property type="taxonomic scope" value="Eukaryota"/>
</dbReference>
<dbReference type="Proteomes" id="UP000013776">
    <property type="component" value="Unassembled WGS sequence"/>
</dbReference>
<feature type="binding site" evidence="8">
    <location>
        <position position="204"/>
    </location>
    <ligand>
        <name>ATP</name>
        <dbReference type="ChEBI" id="CHEBI:30616"/>
    </ligand>
</feature>
<dbReference type="GO" id="GO:0004674">
    <property type="term" value="F:protein serine/threonine kinase activity"/>
    <property type="evidence" value="ECO:0007669"/>
    <property type="project" value="UniProtKB-KW"/>
</dbReference>
<organism evidence="12 13">
    <name type="scientific">Taphrina deformans (strain PYCC 5710 / ATCC 11124 / CBS 356.35 / IMI 108563 / JCM 9778 / NBRC 8474)</name>
    <name type="common">Peach leaf curl fungus</name>
    <name type="synonym">Lalaria deformans</name>
    <dbReference type="NCBI Taxonomy" id="1097556"/>
    <lineage>
        <taxon>Eukaryota</taxon>
        <taxon>Fungi</taxon>
        <taxon>Dikarya</taxon>
        <taxon>Ascomycota</taxon>
        <taxon>Taphrinomycotina</taxon>
        <taxon>Taphrinomycetes</taxon>
        <taxon>Taphrinales</taxon>
        <taxon>Taphrinaceae</taxon>
        <taxon>Taphrina</taxon>
    </lineage>
</organism>
<keyword evidence="4 8" id="KW-0547">Nucleotide-binding</keyword>
<feature type="region of interest" description="Disordered" evidence="10">
    <location>
        <begin position="20"/>
        <end position="55"/>
    </location>
</feature>
<dbReference type="EMBL" id="CAHR02000201">
    <property type="protein sequence ID" value="CCG84087.1"/>
    <property type="molecule type" value="Genomic_DNA"/>
</dbReference>
<dbReference type="Pfam" id="PF00069">
    <property type="entry name" value="Pkinase"/>
    <property type="match status" value="1"/>
</dbReference>
<dbReference type="InterPro" id="IPR000719">
    <property type="entry name" value="Prot_kinase_dom"/>
</dbReference>
<name>R4XEK3_TAPDE</name>
<evidence type="ECO:0000313" key="13">
    <source>
        <dbReference type="Proteomes" id="UP000013776"/>
    </source>
</evidence>
<dbReference type="VEuPathDB" id="FungiDB:TAPDE_004481"/>
<keyword evidence="13" id="KW-1185">Reference proteome</keyword>
<evidence type="ECO:0000256" key="7">
    <source>
        <dbReference type="ARBA" id="ARBA00023596"/>
    </source>
</evidence>
<dbReference type="InterPro" id="IPR017441">
    <property type="entry name" value="Protein_kinase_ATP_BS"/>
</dbReference>
<reference evidence="12 13" key="1">
    <citation type="journal article" date="2013" name="MBio">
        <title>Genome sequencing of the plant pathogen Taphrina deformans, the causal agent of peach leaf curl.</title>
        <authorList>
            <person name="Cisse O.H."/>
            <person name="Almeida J.M.G.C.F."/>
            <person name="Fonseca A."/>
            <person name="Kumar A.A."/>
            <person name="Salojaervi J."/>
            <person name="Overmyer K."/>
            <person name="Hauser P.M."/>
            <person name="Pagni M."/>
        </authorList>
    </citation>
    <scope>NUCLEOTIDE SEQUENCE [LARGE SCALE GENOMIC DNA]</scope>
    <source>
        <strain evidence="13">PYCC 5710 / ATCC 11124 / CBS 356.35 / IMI 108563 / JCM 9778 / NBRC 8474</strain>
    </source>
</reference>
<keyword evidence="2 9" id="KW-0723">Serine/threonine-protein kinase</keyword>
<evidence type="ECO:0000256" key="5">
    <source>
        <dbReference type="ARBA" id="ARBA00022777"/>
    </source>
</evidence>
<protein>
    <recommendedName>
        <fullName evidence="1">non-specific serine/threonine protein kinase</fullName>
        <ecNumber evidence="1">2.7.11.1</ecNumber>
    </recommendedName>
</protein>
<dbReference type="STRING" id="1097556.R4XEK3"/>
<dbReference type="InterPro" id="IPR011009">
    <property type="entry name" value="Kinase-like_dom_sf"/>
</dbReference>
<dbReference type="InterPro" id="IPR050494">
    <property type="entry name" value="Ser_Thr_dual-spec_kinase"/>
</dbReference>
<dbReference type="CDD" id="cd14135">
    <property type="entry name" value="STKc_PRP4"/>
    <property type="match status" value="1"/>
</dbReference>
<dbReference type="GO" id="GO:0045292">
    <property type="term" value="P:mRNA cis splicing, via spliceosome"/>
    <property type="evidence" value="ECO:0007669"/>
    <property type="project" value="InterPro"/>
</dbReference>
<evidence type="ECO:0000256" key="1">
    <source>
        <dbReference type="ARBA" id="ARBA00012513"/>
    </source>
</evidence>
<dbReference type="InterPro" id="IPR044092">
    <property type="entry name" value="STKc_PRP4"/>
</dbReference>
<evidence type="ECO:0000256" key="2">
    <source>
        <dbReference type="ARBA" id="ARBA00022527"/>
    </source>
</evidence>
<dbReference type="Gene3D" id="1.10.510.10">
    <property type="entry name" value="Transferase(Phosphotransferase) domain 1"/>
    <property type="match status" value="1"/>
</dbReference>
<dbReference type="GO" id="GO:0005524">
    <property type="term" value="F:ATP binding"/>
    <property type="evidence" value="ECO:0007669"/>
    <property type="project" value="UniProtKB-UniRule"/>
</dbReference>
<dbReference type="PROSITE" id="PS50011">
    <property type="entry name" value="PROTEIN_KINASE_DOM"/>
    <property type="match status" value="1"/>
</dbReference>
<evidence type="ECO:0000256" key="10">
    <source>
        <dbReference type="SAM" id="MobiDB-lite"/>
    </source>
</evidence>
<keyword evidence="5" id="KW-0418">Kinase</keyword>
<keyword evidence="3" id="KW-0808">Transferase</keyword>
<dbReference type="PANTHER" id="PTHR24058">
    <property type="entry name" value="DUAL SPECIFICITY PROTEIN KINASE"/>
    <property type="match status" value="1"/>
</dbReference>
<dbReference type="OrthoDB" id="9332038at2759"/>
<comment type="similarity">
    <text evidence="7">Belongs to the protein kinase superfamily. CMGC Ser/Thr protein kinase family.</text>
</comment>
<keyword evidence="6 8" id="KW-0067">ATP-binding</keyword>
<dbReference type="PROSITE" id="PS00107">
    <property type="entry name" value="PROTEIN_KINASE_ATP"/>
    <property type="match status" value="1"/>
</dbReference>
<evidence type="ECO:0000256" key="8">
    <source>
        <dbReference type="PROSITE-ProRule" id="PRU10141"/>
    </source>
</evidence>
<evidence type="ECO:0000256" key="9">
    <source>
        <dbReference type="RuleBase" id="RU000304"/>
    </source>
</evidence>
<comment type="caution">
    <text evidence="12">The sequence shown here is derived from an EMBL/GenBank/DDBJ whole genome shotgun (WGS) entry which is preliminary data.</text>
</comment>
<dbReference type="PANTHER" id="PTHR24058:SF103">
    <property type="entry name" value="SERINE_THREONINE-PROTEIN KINASE PRP4 HOMOLOG"/>
    <property type="match status" value="1"/>
</dbReference>
<dbReference type="Gene3D" id="3.30.200.20">
    <property type="entry name" value="Phosphorylase Kinase, domain 1"/>
    <property type="match status" value="1"/>
</dbReference>
<dbReference type="AlphaFoldDB" id="R4XEK3"/>
<evidence type="ECO:0000259" key="11">
    <source>
        <dbReference type="PROSITE" id="PS50011"/>
    </source>
</evidence>
<evidence type="ECO:0000256" key="3">
    <source>
        <dbReference type="ARBA" id="ARBA00022679"/>
    </source>
</evidence>
<evidence type="ECO:0000313" key="12">
    <source>
        <dbReference type="EMBL" id="CCG84087.1"/>
    </source>
</evidence>